<dbReference type="AlphaFoldDB" id="A0A7Y9ZIU8"/>
<keyword evidence="1" id="KW-1133">Transmembrane helix</keyword>
<accession>A0A7Y9ZIU8</accession>
<feature type="transmembrane region" description="Helical" evidence="1">
    <location>
        <begin position="65"/>
        <end position="84"/>
    </location>
</feature>
<organism evidence="2 3">
    <name type="scientific">Nocardioides aromaticivorans</name>
    <dbReference type="NCBI Taxonomy" id="200618"/>
    <lineage>
        <taxon>Bacteria</taxon>
        <taxon>Bacillati</taxon>
        <taxon>Actinomycetota</taxon>
        <taxon>Actinomycetes</taxon>
        <taxon>Propionibacteriales</taxon>
        <taxon>Nocardioidaceae</taxon>
        <taxon>Nocardioides</taxon>
    </lineage>
</organism>
<name>A0A7Y9ZIU8_9ACTN</name>
<evidence type="ECO:0000256" key="1">
    <source>
        <dbReference type="SAM" id="Phobius"/>
    </source>
</evidence>
<evidence type="ECO:0000313" key="2">
    <source>
        <dbReference type="EMBL" id="NYI45183.1"/>
    </source>
</evidence>
<comment type="caution">
    <text evidence="2">The sequence shown here is derived from an EMBL/GenBank/DDBJ whole genome shotgun (WGS) entry which is preliminary data.</text>
</comment>
<dbReference type="EMBL" id="JACBZM010000001">
    <property type="protein sequence ID" value="NYI45183.1"/>
    <property type="molecule type" value="Genomic_DNA"/>
</dbReference>
<proteinExistence type="predicted"/>
<dbReference type="RefSeq" id="WP_179648879.1">
    <property type="nucleotide sequence ID" value="NZ_JACBZM010000001.1"/>
</dbReference>
<sequence length="193" mass="19576">MACCAAIALVIGVLRSAWFRVVPGARPVEAGFAPPARRPLGAGPLVATAPPAATLSRGRRGTAGLLAGIAAGTLLYAVAVAALLATPATRALDGAWSLRATGLAVVAAAATLGSLRTRQDGADRSWALAGAAAAWTELGLVDMHVLGLFEFRTAPVLLDVLFHGSGLLVLAVLVPRLLRRRPSLHPSTKAASA</sequence>
<keyword evidence="1" id="KW-0812">Transmembrane</keyword>
<dbReference type="Proteomes" id="UP000562045">
    <property type="component" value="Unassembled WGS sequence"/>
</dbReference>
<keyword evidence="1" id="KW-0472">Membrane</keyword>
<evidence type="ECO:0000313" key="3">
    <source>
        <dbReference type="Proteomes" id="UP000562045"/>
    </source>
</evidence>
<protein>
    <submittedName>
        <fullName evidence="2">Uncharacterized protein</fullName>
    </submittedName>
</protein>
<feature type="transmembrane region" description="Helical" evidence="1">
    <location>
        <begin position="127"/>
        <end position="148"/>
    </location>
</feature>
<gene>
    <name evidence="2" type="ORF">BJ993_002263</name>
</gene>
<feature type="transmembrane region" description="Helical" evidence="1">
    <location>
        <begin position="160"/>
        <end position="178"/>
    </location>
</feature>
<reference evidence="2 3" key="1">
    <citation type="submission" date="2020-07" db="EMBL/GenBank/DDBJ databases">
        <title>Sequencing the genomes of 1000 actinobacteria strains.</title>
        <authorList>
            <person name="Klenk H.-P."/>
        </authorList>
    </citation>
    <scope>NUCLEOTIDE SEQUENCE [LARGE SCALE GENOMIC DNA]</scope>
    <source>
        <strain evidence="2 3">DSM 15131</strain>
    </source>
</reference>
<feature type="transmembrane region" description="Helical" evidence="1">
    <location>
        <begin position="96"/>
        <end position="115"/>
    </location>
</feature>